<accession>A0ABY9XQA5</accession>
<reference evidence="2 3" key="1">
    <citation type="submission" date="2023-09" db="EMBL/GenBank/DDBJ databases">
        <title>Thalassobella suaedae gen. nov., sp. nov., a marine bacterium of the family Flavobacteriaceae isolated from a halophyte Suaeda japonica.</title>
        <authorList>
            <person name="Lee S.Y."/>
            <person name="Hwang C.Y."/>
        </authorList>
    </citation>
    <scope>NUCLEOTIDE SEQUENCE [LARGE SCALE GENOMIC DNA]</scope>
    <source>
        <strain evidence="2 3">HL-DH14</strain>
    </source>
</reference>
<organism evidence="2 3">
    <name type="scientific">Thalassobellus suaedae</name>
    <dbReference type="NCBI Taxonomy" id="3074124"/>
    <lineage>
        <taxon>Bacteria</taxon>
        <taxon>Pseudomonadati</taxon>
        <taxon>Bacteroidota</taxon>
        <taxon>Flavobacteriia</taxon>
        <taxon>Flavobacteriales</taxon>
        <taxon>Flavobacteriaceae</taxon>
        <taxon>Thalassobellus</taxon>
    </lineage>
</organism>
<sequence>MKKLLFLFLYPVLVFSQTSLDTVEELFENKQFEKAEVLISQYLIENPSSLKAIELLGDTYGHQKNWDDAIGAYEKLVKANPGNANYHYKYGGVLGMKALQNKFKAIRFIGDVKASFIKAAQLDPNHLETRWALVELYMQLPGVFGGSKSKSLYYAQELENLSKVDGYLAKGYIYEYDNELELAEKYYKQAIEEGGSLICYDKLTRFYISQNQHEKAISNLYAAYEQHQDKDLLEQIQALEKKQL</sequence>
<evidence type="ECO:0000313" key="3">
    <source>
        <dbReference type="Proteomes" id="UP001302806"/>
    </source>
</evidence>
<dbReference type="PROSITE" id="PS50005">
    <property type="entry name" value="TPR"/>
    <property type="match status" value="1"/>
</dbReference>
<dbReference type="PANTHER" id="PTHR12558:SF13">
    <property type="entry name" value="CELL DIVISION CYCLE PROTEIN 27 HOMOLOG"/>
    <property type="match status" value="1"/>
</dbReference>
<proteinExistence type="predicted"/>
<evidence type="ECO:0000256" key="1">
    <source>
        <dbReference type="PROSITE-ProRule" id="PRU00339"/>
    </source>
</evidence>
<dbReference type="EMBL" id="CP134537">
    <property type="protein sequence ID" value="WNH08096.1"/>
    <property type="molecule type" value="Genomic_DNA"/>
</dbReference>
<feature type="repeat" description="TPR" evidence="1">
    <location>
        <begin position="50"/>
        <end position="83"/>
    </location>
</feature>
<dbReference type="InterPro" id="IPR019734">
    <property type="entry name" value="TPR_rpt"/>
</dbReference>
<gene>
    <name evidence="2" type="ORF">RHP51_13045</name>
</gene>
<protein>
    <submittedName>
        <fullName evidence="2">Tetratricopeptide repeat protein</fullName>
    </submittedName>
</protein>
<dbReference type="Proteomes" id="UP001302806">
    <property type="component" value="Chromosome"/>
</dbReference>
<dbReference type="Pfam" id="PF14559">
    <property type="entry name" value="TPR_19"/>
    <property type="match status" value="1"/>
</dbReference>
<evidence type="ECO:0000313" key="2">
    <source>
        <dbReference type="EMBL" id="WNH08096.1"/>
    </source>
</evidence>
<dbReference type="SUPFAM" id="SSF48452">
    <property type="entry name" value="TPR-like"/>
    <property type="match status" value="1"/>
</dbReference>
<dbReference type="Pfam" id="PF13181">
    <property type="entry name" value="TPR_8"/>
    <property type="match status" value="1"/>
</dbReference>
<dbReference type="RefSeq" id="WP_415864849.1">
    <property type="nucleotide sequence ID" value="NZ_CP134537.1"/>
</dbReference>
<dbReference type="InterPro" id="IPR011990">
    <property type="entry name" value="TPR-like_helical_dom_sf"/>
</dbReference>
<dbReference type="SMART" id="SM00028">
    <property type="entry name" value="TPR"/>
    <property type="match status" value="2"/>
</dbReference>
<name>A0ABY9XQA5_9FLAO</name>
<dbReference type="PANTHER" id="PTHR12558">
    <property type="entry name" value="CELL DIVISION CYCLE 16,23,27"/>
    <property type="match status" value="1"/>
</dbReference>
<dbReference type="Gene3D" id="1.25.40.10">
    <property type="entry name" value="Tetratricopeptide repeat domain"/>
    <property type="match status" value="2"/>
</dbReference>
<keyword evidence="1" id="KW-0802">TPR repeat</keyword>